<proteinExistence type="predicted"/>
<feature type="region of interest" description="Disordered" evidence="2">
    <location>
        <begin position="436"/>
        <end position="485"/>
    </location>
</feature>
<feature type="region of interest" description="Disordered" evidence="2">
    <location>
        <begin position="1"/>
        <end position="139"/>
    </location>
</feature>
<accession>A0A9P1M8C4</accession>
<name>A0A9P1M8C4_9PEZI</name>
<dbReference type="OrthoDB" id="5377009at2759"/>
<evidence type="ECO:0000313" key="4">
    <source>
        <dbReference type="Proteomes" id="UP000838763"/>
    </source>
</evidence>
<sequence>MLSSGSSPHSNRQKYTQKQQRPRGSVQSSNVNSETLDQHRQGLALTRPKEEEKEEKVAKEEVKVEEAAVEKSEKEEEKEQETTESLHEPSSSPSLSTSSRDSLNDDTSSTPSSNRSSVITTPDSPCVPNDRCPSQTRVASSLEIPTISITPVRERRTSFSQFVDERNLAYSAESPVEERSFGAATFLRPLSLSGASPAENTATGIESDSVATPSWWKLGLGTKDMTLTGDSRPRASPDARRGKIGTCETASRRTSASSTFSFIASSMSALSRFTQNASTYAPDDELCNMNIETVFGDAEPPSMIKDHATTLLARFQTAYRTQSAVLREVQSECSAGRDELAGMTARARHLQTRLEDAARRAAEQEEALAAILEELNAEKKARIECERAAREKGLVLVRRDLNEDPIAAGEEEGGSILTEDLGADDDQRRRKWIQQAGEAKNGDAGFETDEESYESASIFSRSRSPTMPVPPGSSAASPDASPSRPGLLLPYHPRSRLKTTCLSPGHGSQTQRLSALQKIFKGISGEGEEGSARASLASCSNCRGGDASVAWDTVSLLRDENKGLKQRVAGLESAVEGRWMSSTVWVYRLISTANI</sequence>
<keyword evidence="4" id="KW-1185">Reference proteome</keyword>
<evidence type="ECO:0000256" key="1">
    <source>
        <dbReference type="SAM" id="Coils"/>
    </source>
</evidence>
<gene>
    <name evidence="3" type="ORF">PPNO1_LOCUS1281</name>
</gene>
<feature type="compositionally biased region" description="Polar residues" evidence="2">
    <location>
        <begin position="25"/>
        <end position="35"/>
    </location>
</feature>
<protein>
    <submittedName>
        <fullName evidence="3">Uncharacterized protein</fullName>
    </submittedName>
</protein>
<feature type="compositionally biased region" description="Basic and acidic residues" evidence="2">
    <location>
        <begin position="47"/>
        <end position="87"/>
    </location>
</feature>
<feature type="region of interest" description="Disordered" evidence="2">
    <location>
        <begin position="226"/>
        <end position="250"/>
    </location>
</feature>
<feature type="compositionally biased region" description="Low complexity" evidence="2">
    <location>
        <begin position="472"/>
        <end position="485"/>
    </location>
</feature>
<dbReference type="AlphaFoldDB" id="A0A9P1M8C4"/>
<dbReference type="Proteomes" id="UP000838763">
    <property type="component" value="Unassembled WGS sequence"/>
</dbReference>
<dbReference type="EMBL" id="CALLCH030000002">
    <property type="protein sequence ID" value="CAI4211497.1"/>
    <property type="molecule type" value="Genomic_DNA"/>
</dbReference>
<evidence type="ECO:0000256" key="2">
    <source>
        <dbReference type="SAM" id="MobiDB-lite"/>
    </source>
</evidence>
<feature type="compositionally biased region" description="Basic and acidic residues" evidence="2">
    <location>
        <begin position="231"/>
        <end position="241"/>
    </location>
</feature>
<feature type="compositionally biased region" description="Low complexity" evidence="2">
    <location>
        <begin position="88"/>
        <end position="117"/>
    </location>
</feature>
<evidence type="ECO:0000313" key="3">
    <source>
        <dbReference type="EMBL" id="CAI4211497.1"/>
    </source>
</evidence>
<feature type="compositionally biased region" description="Polar residues" evidence="2">
    <location>
        <begin position="1"/>
        <end position="19"/>
    </location>
</feature>
<feature type="compositionally biased region" description="Polar residues" evidence="2">
    <location>
        <begin position="454"/>
        <end position="465"/>
    </location>
</feature>
<feature type="coiled-coil region" evidence="1">
    <location>
        <begin position="340"/>
        <end position="382"/>
    </location>
</feature>
<comment type="caution">
    <text evidence="3">The sequence shown here is derived from an EMBL/GenBank/DDBJ whole genome shotgun (WGS) entry which is preliminary data.</text>
</comment>
<organism evidence="3 4">
    <name type="scientific">Parascedosporium putredinis</name>
    <dbReference type="NCBI Taxonomy" id="1442378"/>
    <lineage>
        <taxon>Eukaryota</taxon>
        <taxon>Fungi</taxon>
        <taxon>Dikarya</taxon>
        <taxon>Ascomycota</taxon>
        <taxon>Pezizomycotina</taxon>
        <taxon>Sordariomycetes</taxon>
        <taxon>Hypocreomycetidae</taxon>
        <taxon>Microascales</taxon>
        <taxon>Microascaceae</taxon>
        <taxon>Parascedosporium</taxon>
    </lineage>
</organism>
<keyword evidence="1" id="KW-0175">Coiled coil</keyword>
<reference evidence="3" key="1">
    <citation type="submission" date="2022-11" db="EMBL/GenBank/DDBJ databases">
        <authorList>
            <person name="Scott C."/>
            <person name="Bruce N."/>
        </authorList>
    </citation>
    <scope>NUCLEOTIDE SEQUENCE</scope>
</reference>